<dbReference type="Proteomes" id="UP000547973">
    <property type="component" value="Unassembled WGS sequence"/>
</dbReference>
<name>A0A7Y9ZCN8_9MICO</name>
<dbReference type="InterPro" id="IPR045660">
    <property type="entry name" value="DUF6390"/>
</dbReference>
<feature type="region of interest" description="Disordered" evidence="1">
    <location>
        <begin position="1"/>
        <end position="23"/>
    </location>
</feature>
<evidence type="ECO:0000313" key="2">
    <source>
        <dbReference type="EMBL" id="NYI42681.1"/>
    </source>
</evidence>
<sequence length="277" mass="29929">MTTTEHRAQAPPGSSAADPRRVPAETDGAILFGRYAFPPNERGYCGPDRADELLERVATGASGPALAEVVRGFEGAWPYLEFIGERLGRSPLDPTVVRTYWLGGPELARCGGRPLVDALETRFRPRLSRLEFERLAAAAVAGATPHHNFHVFGVYPWVGLLHGGLGDAPLHVLDRCRIRWGRVAEIHGDTAVVSSRSLTWDGRLLALGPPAAETARLRRDGHALAEAVQPGDWVSLHWDWVCDRLGPSELAHLRSSTATELAAVGSCAYSAPARVLA</sequence>
<reference evidence="2 3" key="1">
    <citation type="submission" date="2020-07" db="EMBL/GenBank/DDBJ databases">
        <title>Sequencing the genomes of 1000 actinobacteria strains.</title>
        <authorList>
            <person name="Klenk H.-P."/>
        </authorList>
    </citation>
    <scope>NUCLEOTIDE SEQUENCE [LARGE SCALE GENOMIC DNA]</scope>
    <source>
        <strain evidence="2 3">DSM 19970</strain>
    </source>
</reference>
<dbReference type="RefSeq" id="WP_062075145.1">
    <property type="nucleotide sequence ID" value="NZ_BBRC01000006.1"/>
</dbReference>
<evidence type="ECO:0000313" key="3">
    <source>
        <dbReference type="Proteomes" id="UP000547973"/>
    </source>
</evidence>
<protein>
    <submittedName>
        <fullName evidence="2">Uncharacterized protein</fullName>
    </submittedName>
</protein>
<keyword evidence="3" id="KW-1185">Reference proteome</keyword>
<proteinExistence type="predicted"/>
<dbReference type="AlphaFoldDB" id="A0A7Y9ZCN8"/>
<dbReference type="Pfam" id="PF19927">
    <property type="entry name" value="DUF6390"/>
    <property type="match status" value="1"/>
</dbReference>
<accession>A0A7Y9ZCN8</accession>
<organism evidence="2 3">
    <name type="scientific">Demequina lutea</name>
    <dbReference type="NCBI Taxonomy" id="431489"/>
    <lineage>
        <taxon>Bacteria</taxon>
        <taxon>Bacillati</taxon>
        <taxon>Actinomycetota</taxon>
        <taxon>Actinomycetes</taxon>
        <taxon>Micrococcales</taxon>
        <taxon>Demequinaceae</taxon>
        <taxon>Demequina</taxon>
    </lineage>
</organism>
<dbReference type="EMBL" id="JACBZO010000001">
    <property type="protein sequence ID" value="NYI42681.1"/>
    <property type="molecule type" value="Genomic_DNA"/>
</dbReference>
<evidence type="ECO:0000256" key="1">
    <source>
        <dbReference type="SAM" id="MobiDB-lite"/>
    </source>
</evidence>
<gene>
    <name evidence="2" type="ORF">BKA03_002800</name>
</gene>
<dbReference type="OrthoDB" id="2111648at2"/>
<comment type="caution">
    <text evidence="2">The sequence shown here is derived from an EMBL/GenBank/DDBJ whole genome shotgun (WGS) entry which is preliminary data.</text>
</comment>